<dbReference type="Pfam" id="PF00149">
    <property type="entry name" value="Metallophos"/>
    <property type="match status" value="1"/>
</dbReference>
<dbReference type="SUPFAM" id="SSF56300">
    <property type="entry name" value="Metallo-dependent phosphatases"/>
    <property type="match status" value="1"/>
</dbReference>
<comment type="caution">
    <text evidence="6">The sequence shown here is derived from an EMBL/GenBank/DDBJ whole genome shotgun (WGS) entry which is preliminary data.</text>
</comment>
<protein>
    <submittedName>
        <fullName evidence="6">3',5'-cyclic AMP phosphodiesterase CpdA</fullName>
    </submittedName>
</protein>
<evidence type="ECO:0000256" key="2">
    <source>
        <dbReference type="ARBA" id="ARBA00022801"/>
    </source>
</evidence>
<dbReference type="InterPro" id="IPR029052">
    <property type="entry name" value="Metallo-depent_PP-like"/>
</dbReference>
<organism evidence="6 7">
    <name type="scientific">Compostimonas suwonensis</name>
    <dbReference type="NCBI Taxonomy" id="1048394"/>
    <lineage>
        <taxon>Bacteria</taxon>
        <taxon>Bacillati</taxon>
        <taxon>Actinomycetota</taxon>
        <taxon>Actinomycetes</taxon>
        <taxon>Micrococcales</taxon>
        <taxon>Microbacteriaceae</taxon>
        <taxon>Compostimonas</taxon>
    </lineage>
</organism>
<dbReference type="PANTHER" id="PTHR42988:SF2">
    <property type="entry name" value="CYCLIC NUCLEOTIDE PHOSPHODIESTERASE CBUA0032-RELATED"/>
    <property type="match status" value="1"/>
</dbReference>
<dbReference type="AlphaFoldDB" id="A0A2M9BZS3"/>
<accession>A0A2M9BZS3</accession>
<dbReference type="GO" id="GO:0046872">
    <property type="term" value="F:metal ion binding"/>
    <property type="evidence" value="ECO:0007669"/>
    <property type="project" value="UniProtKB-KW"/>
</dbReference>
<proteinExistence type="inferred from homology"/>
<reference evidence="6 7" key="1">
    <citation type="submission" date="2017-11" db="EMBL/GenBank/DDBJ databases">
        <title>Genomic Encyclopedia of Archaeal and Bacterial Type Strains, Phase II (KMG-II): From Individual Species to Whole Genera.</title>
        <authorList>
            <person name="Goeker M."/>
        </authorList>
    </citation>
    <scope>NUCLEOTIDE SEQUENCE [LARGE SCALE GENOMIC DNA]</scope>
    <source>
        <strain evidence="6 7">DSM 25625</strain>
    </source>
</reference>
<evidence type="ECO:0000313" key="7">
    <source>
        <dbReference type="Proteomes" id="UP000230161"/>
    </source>
</evidence>
<dbReference type="GO" id="GO:0004112">
    <property type="term" value="F:cyclic-nucleotide phosphodiesterase activity"/>
    <property type="evidence" value="ECO:0007669"/>
    <property type="project" value="InterPro"/>
</dbReference>
<dbReference type="InterPro" id="IPR050884">
    <property type="entry name" value="CNP_phosphodiesterase-III"/>
</dbReference>
<dbReference type="Gene3D" id="3.60.21.10">
    <property type="match status" value="1"/>
</dbReference>
<keyword evidence="2" id="KW-0378">Hydrolase</keyword>
<evidence type="ECO:0000256" key="1">
    <source>
        <dbReference type="ARBA" id="ARBA00022723"/>
    </source>
</evidence>
<dbReference type="RefSeq" id="WP_425430260.1">
    <property type="nucleotide sequence ID" value="NZ_PGFB01000002.1"/>
</dbReference>
<sequence length="313" mass="34163">MSEIRAEGQAGHVQMGQHGEPDHVLVHLSDTHFLGGNRALYGRVDTDRTVERAFEQLERSGIRPEAVVITGDIADLGEADAYARVRGIIEPAVERLGAQLVWVMGNHDERNRFREQLLGEPASLDPVDRVYRLGGLRLIVLDTTVPGYHHGELAREQLDWLSAELSAPAPHGTLLALHHPPVPTPLAVMTILELQRQHELAEVVSGSDVRAILGGHLHYSTTSTFAGIPVSVAAATCYTMDLSAPVRELSGVDGAQSINLVHVYGDRTVHSTVPIGDFERVAGFDADFLDRMEALSPEERIEAFSRHTQPSAI</sequence>
<dbReference type="InterPro" id="IPR026575">
    <property type="entry name" value="GpdQ/CpdA-like"/>
</dbReference>
<dbReference type="InterPro" id="IPR004843">
    <property type="entry name" value="Calcineurin-like_PHP"/>
</dbReference>
<keyword evidence="3" id="KW-0408">Iron</keyword>
<dbReference type="Proteomes" id="UP000230161">
    <property type="component" value="Unassembled WGS sequence"/>
</dbReference>
<dbReference type="PANTHER" id="PTHR42988">
    <property type="entry name" value="PHOSPHOHYDROLASE"/>
    <property type="match status" value="1"/>
</dbReference>
<evidence type="ECO:0000256" key="4">
    <source>
        <dbReference type="ARBA" id="ARBA00025742"/>
    </source>
</evidence>
<evidence type="ECO:0000259" key="5">
    <source>
        <dbReference type="Pfam" id="PF00149"/>
    </source>
</evidence>
<feature type="domain" description="Calcineurin-like phosphoesterase" evidence="5">
    <location>
        <begin position="25"/>
        <end position="219"/>
    </location>
</feature>
<keyword evidence="1" id="KW-0479">Metal-binding</keyword>
<evidence type="ECO:0000256" key="3">
    <source>
        <dbReference type="ARBA" id="ARBA00023004"/>
    </source>
</evidence>
<name>A0A2M9BZS3_9MICO</name>
<dbReference type="CDD" id="cd07402">
    <property type="entry name" value="MPP_GpdQ"/>
    <property type="match status" value="1"/>
</dbReference>
<keyword evidence="7" id="KW-1185">Reference proteome</keyword>
<gene>
    <name evidence="6" type="ORF">CLV54_1255</name>
</gene>
<dbReference type="EMBL" id="PGFB01000002">
    <property type="protein sequence ID" value="PJJ63585.1"/>
    <property type="molecule type" value="Genomic_DNA"/>
</dbReference>
<evidence type="ECO:0000313" key="6">
    <source>
        <dbReference type="EMBL" id="PJJ63585.1"/>
    </source>
</evidence>
<comment type="similarity">
    <text evidence="4">Belongs to the cyclic nucleotide phosphodiesterase class-III family.</text>
</comment>